<dbReference type="Pfam" id="PF16953">
    <property type="entry name" value="PRORP"/>
    <property type="match status" value="1"/>
</dbReference>
<evidence type="ECO:0000256" key="12">
    <source>
        <dbReference type="ARBA" id="ARBA00022946"/>
    </source>
</evidence>
<feature type="domain" description="PRORP" evidence="14">
    <location>
        <begin position="50"/>
        <end position="94"/>
    </location>
</feature>
<evidence type="ECO:0000256" key="11">
    <source>
        <dbReference type="ARBA" id="ARBA00022842"/>
    </source>
</evidence>
<dbReference type="EC" id="3.1.26.5" evidence="5"/>
<keyword evidence="8" id="KW-0479">Metal-binding</keyword>
<dbReference type="GO" id="GO:0046872">
    <property type="term" value="F:metal ion binding"/>
    <property type="evidence" value="ECO:0007669"/>
    <property type="project" value="UniProtKB-KW"/>
</dbReference>
<evidence type="ECO:0000256" key="9">
    <source>
        <dbReference type="ARBA" id="ARBA00022801"/>
    </source>
</evidence>
<comment type="cofactor">
    <cofactor evidence="2">
        <name>Mg(2+)</name>
        <dbReference type="ChEBI" id="CHEBI:18420"/>
    </cofactor>
</comment>
<evidence type="ECO:0000256" key="6">
    <source>
        <dbReference type="ARBA" id="ARBA00022694"/>
    </source>
</evidence>
<evidence type="ECO:0000313" key="16">
    <source>
        <dbReference type="Proteomes" id="UP000288805"/>
    </source>
</evidence>
<evidence type="ECO:0000259" key="14">
    <source>
        <dbReference type="Pfam" id="PF16953"/>
    </source>
</evidence>
<dbReference type="Gene3D" id="1.25.40.10">
    <property type="entry name" value="Tetratricopeptide repeat domain"/>
    <property type="match status" value="1"/>
</dbReference>
<evidence type="ECO:0000256" key="10">
    <source>
        <dbReference type="ARBA" id="ARBA00022833"/>
    </source>
</evidence>
<dbReference type="GO" id="GO:0005739">
    <property type="term" value="C:mitochondrion"/>
    <property type="evidence" value="ECO:0007669"/>
    <property type="project" value="UniProtKB-SubCell"/>
</dbReference>
<evidence type="ECO:0000256" key="3">
    <source>
        <dbReference type="ARBA" id="ARBA00004173"/>
    </source>
</evidence>
<dbReference type="Proteomes" id="UP000288805">
    <property type="component" value="Unassembled WGS sequence"/>
</dbReference>
<comment type="similarity">
    <text evidence="4">Belongs to the PPR family. P subfamily.</text>
</comment>
<dbReference type="AlphaFoldDB" id="A0A438IC85"/>
<evidence type="ECO:0000313" key="15">
    <source>
        <dbReference type="EMBL" id="RVW94312.1"/>
    </source>
</evidence>
<reference evidence="15 16" key="1">
    <citation type="journal article" date="2018" name="PLoS Genet.">
        <title>Population sequencing reveals clonal diversity and ancestral inbreeding in the grapevine cultivar Chardonnay.</title>
        <authorList>
            <person name="Roach M.J."/>
            <person name="Johnson D.L."/>
            <person name="Bohlmann J."/>
            <person name="van Vuuren H.J."/>
            <person name="Jones S.J."/>
            <person name="Pretorius I.S."/>
            <person name="Schmidt S.A."/>
            <person name="Borneman A.R."/>
        </authorList>
    </citation>
    <scope>NUCLEOTIDE SEQUENCE [LARGE SCALE GENOMIC DNA]</scope>
    <source>
        <strain evidence="16">cv. Chardonnay</strain>
        <tissue evidence="15">Leaf</tissue>
    </source>
</reference>
<evidence type="ECO:0000256" key="7">
    <source>
        <dbReference type="ARBA" id="ARBA00022722"/>
    </source>
</evidence>
<dbReference type="InterPro" id="IPR031595">
    <property type="entry name" value="PRORP_C"/>
</dbReference>
<evidence type="ECO:0000256" key="4">
    <source>
        <dbReference type="ARBA" id="ARBA00007626"/>
    </source>
</evidence>
<dbReference type="PANTHER" id="PTHR13547:SF1">
    <property type="entry name" value="MITOCHONDRIAL RIBONUCLEASE P CATALYTIC SUBUNIT"/>
    <property type="match status" value="1"/>
</dbReference>
<dbReference type="EMBL" id="QGNW01000122">
    <property type="protein sequence ID" value="RVW94312.1"/>
    <property type="molecule type" value="Genomic_DNA"/>
</dbReference>
<evidence type="ECO:0000256" key="2">
    <source>
        <dbReference type="ARBA" id="ARBA00001946"/>
    </source>
</evidence>
<comment type="catalytic activity">
    <reaction evidence="1">
        <text>Endonucleolytic cleavage of RNA, removing 5'-extranucleotides from tRNA precursor.</text>
        <dbReference type="EC" id="3.1.26.5"/>
    </reaction>
</comment>
<accession>A0A438IC85</accession>
<evidence type="ECO:0000256" key="13">
    <source>
        <dbReference type="ARBA" id="ARBA00023128"/>
    </source>
</evidence>
<keyword evidence="12" id="KW-0809">Transit peptide</keyword>
<comment type="caution">
    <text evidence="15">The sequence shown here is derived from an EMBL/GenBank/DDBJ whole genome shotgun (WGS) entry which is preliminary data.</text>
</comment>
<organism evidence="15 16">
    <name type="scientific">Vitis vinifera</name>
    <name type="common">Grape</name>
    <dbReference type="NCBI Taxonomy" id="29760"/>
    <lineage>
        <taxon>Eukaryota</taxon>
        <taxon>Viridiplantae</taxon>
        <taxon>Streptophyta</taxon>
        <taxon>Embryophyta</taxon>
        <taxon>Tracheophyta</taxon>
        <taxon>Spermatophyta</taxon>
        <taxon>Magnoliopsida</taxon>
        <taxon>eudicotyledons</taxon>
        <taxon>Gunneridae</taxon>
        <taxon>Pentapetalae</taxon>
        <taxon>rosids</taxon>
        <taxon>Vitales</taxon>
        <taxon>Vitaceae</taxon>
        <taxon>Viteae</taxon>
        <taxon>Vitis</taxon>
    </lineage>
</organism>
<dbReference type="InterPro" id="IPR011990">
    <property type="entry name" value="TPR-like_helical_dom_sf"/>
</dbReference>
<keyword evidence="9" id="KW-0378">Hydrolase</keyword>
<protein>
    <recommendedName>
        <fullName evidence="5">ribonuclease P</fullName>
        <ecNumber evidence="5">3.1.26.5</ecNumber>
    </recommendedName>
</protein>
<keyword evidence="11" id="KW-0460">Magnesium</keyword>
<evidence type="ECO:0000256" key="1">
    <source>
        <dbReference type="ARBA" id="ARBA00000928"/>
    </source>
</evidence>
<proteinExistence type="inferred from homology"/>
<sequence>MVHNSVFLPLDAAYEENRINPITLLLREISVIQSCLNSFVFHLFLKVRLTMTRRGPVLHMPPPYSIVIQESEQGSWHVPTVIGDDLETPRQWLCATRTRKNHRHPQHLE</sequence>
<keyword evidence="6" id="KW-0819">tRNA processing</keyword>
<comment type="subcellular location">
    <subcellularLocation>
        <location evidence="3">Mitochondrion</location>
    </subcellularLocation>
</comment>
<dbReference type="GO" id="GO:0008033">
    <property type="term" value="P:tRNA processing"/>
    <property type="evidence" value="ECO:0007669"/>
    <property type="project" value="UniProtKB-KW"/>
</dbReference>
<dbReference type="PANTHER" id="PTHR13547">
    <property type="match status" value="1"/>
</dbReference>
<name>A0A438IC85_VITVI</name>
<evidence type="ECO:0000256" key="5">
    <source>
        <dbReference type="ARBA" id="ARBA00012179"/>
    </source>
</evidence>
<dbReference type="GO" id="GO:0004526">
    <property type="term" value="F:ribonuclease P activity"/>
    <property type="evidence" value="ECO:0007669"/>
    <property type="project" value="UniProtKB-EC"/>
</dbReference>
<keyword evidence="7" id="KW-0540">Nuclease</keyword>
<keyword evidence="10" id="KW-0862">Zinc</keyword>
<keyword evidence="13" id="KW-0496">Mitochondrion</keyword>
<evidence type="ECO:0000256" key="8">
    <source>
        <dbReference type="ARBA" id="ARBA00022723"/>
    </source>
</evidence>
<gene>
    <name evidence="15" type="primary">PRORP1_3</name>
    <name evidence="15" type="ORF">CK203_037857</name>
</gene>